<evidence type="ECO:0000313" key="2">
    <source>
        <dbReference type="Proteomes" id="UP000252107"/>
    </source>
</evidence>
<comment type="caution">
    <text evidence="1">The sequence shown here is derived from an EMBL/GenBank/DDBJ whole genome shotgun (WGS) entry which is preliminary data.</text>
</comment>
<dbReference type="AlphaFoldDB" id="A0A367Q4J4"/>
<evidence type="ECO:0000313" key="1">
    <source>
        <dbReference type="EMBL" id="RCJ19078.1"/>
    </source>
</evidence>
<sequence length="203" mass="22374">MTISKYSEAETQRIRELSEEIGFDPTDPMFQIMSILGNFEEMMIQFPAQMEALMEAGALMMDKKLTDATRAAEVMQHAIITSAVKESLKEEIPKLKPKISLPVEAPQIGKVKLGLWSIGGILGGMIAVGGLLGSLTTWNVIANYVGVSTNGVTANDIKLLQWAKSTEGKEARQLIIDNKTDLEVCRRDNRLLGHCVVKIRKSQ</sequence>
<organism evidence="1 2">
    <name type="scientific">Nostoc minutum NIES-26</name>
    <dbReference type="NCBI Taxonomy" id="1844469"/>
    <lineage>
        <taxon>Bacteria</taxon>
        <taxon>Bacillati</taxon>
        <taxon>Cyanobacteriota</taxon>
        <taxon>Cyanophyceae</taxon>
        <taxon>Nostocales</taxon>
        <taxon>Nostocaceae</taxon>
        <taxon>Nostoc</taxon>
    </lineage>
</organism>
<dbReference type="Pfam" id="PF20538">
    <property type="entry name" value="DUF6753"/>
    <property type="match status" value="1"/>
</dbReference>
<accession>A0A367Q4J4</accession>
<reference evidence="1" key="1">
    <citation type="submission" date="2016-04" db="EMBL/GenBank/DDBJ databases">
        <authorList>
            <person name="Tabuchi Yagui T.R."/>
        </authorList>
    </citation>
    <scope>NUCLEOTIDE SEQUENCE [LARGE SCALE GENOMIC DNA]</scope>
    <source>
        <strain evidence="1">NIES-26</strain>
    </source>
</reference>
<dbReference type="InterPro" id="IPR046641">
    <property type="entry name" value="DUF6753"/>
</dbReference>
<gene>
    <name evidence="1" type="ORF">A6770_32375</name>
</gene>
<name>A0A367Q4J4_9NOSO</name>
<dbReference type="EMBL" id="LXQD01000343">
    <property type="protein sequence ID" value="RCJ19078.1"/>
    <property type="molecule type" value="Genomic_DNA"/>
</dbReference>
<dbReference type="Proteomes" id="UP000252107">
    <property type="component" value="Unassembled WGS sequence"/>
</dbReference>
<keyword evidence="2" id="KW-1185">Reference proteome</keyword>
<protein>
    <submittedName>
        <fullName evidence="1">Uncharacterized protein</fullName>
    </submittedName>
</protein>
<proteinExistence type="predicted"/>